<dbReference type="InterPro" id="IPR029058">
    <property type="entry name" value="AB_hydrolase_fold"/>
</dbReference>
<dbReference type="InterPro" id="IPR022742">
    <property type="entry name" value="Hydrolase_4"/>
</dbReference>
<evidence type="ECO:0000256" key="1">
    <source>
        <dbReference type="SAM" id="MobiDB-lite"/>
    </source>
</evidence>
<evidence type="ECO:0000313" key="3">
    <source>
        <dbReference type="EMBL" id="VDG77161.1"/>
    </source>
</evidence>
<dbReference type="EMBL" id="UYIO01000001">
    <property type="protein sequence ID" value="VDG77161.1"/>
    <property type="molecule type" value="Genomic_DNA"/>
</dbReference>
<dbReference type="GO" id="GO:0016787">
    <property type="term" value="F:hydrolase activity"/>
    <property type="evidence" value="ECO:0007669"/>
    <property type="project" value="UniProtKB-KW"/>
</dbReference>
<evidence type="ECO:0000313" key="4">
    <source>
        <dbReference type="Proteomes" id="UP000269974"/>
    </source>
</evidence>
<keyword evidence="3" id="KW-0378">Hydrolase</keyword>
<dbReference type="Proteomes" id="UP000269974">
    <property type="component" value="Unassembled WGS sequence"/>
</dbReference>
<organism evidence="3 4">
    <name type="scientific">Actinobaculum suis</name>
    <dbReference type="NCBI Taxonomy" id="1657"/>
    <lineage>
        <taxon>Bacteria</taxon>
        <taxon>Bacillati</taxon>
        <taxon>Actinomycetota</taxon>
        <taxon>Actinomycetes</taxon>
        <taxon>Actinomycetales</taxon>
        <taxon>Actinomycetaceae</taxon>
        <taxon>Actinobaculum</taxon>
    </lineage>
</organism>
<name>A0A7Z8YBB4_9ACTO</name>
<dbReference type="PANTHER" id="PTHR11614">
    <property type="entry name" value="PHOSPHOLIPASE-RELATED"/>
    <property type="match status" value="1"/>
</dbReference>
<reference evidence="3 4" key="1">
    <citation type="submission" date="2018-11" db="EMBL/GenBank/DDBJ databases">
        <authorList>
            <consortium name="Pathogen Informatics"/>
        </authorList>
    </citation>
    <scope>NUCLEOTIDE SEQUENCE [LARGE SCALE GENOMIC DNA]</scope>
    <source>
        <strain evidence="3 4">NCTC10327</strain>
    </source>
</reference>
<dbReference type="SUPFAM" id="SSF53474">
    <property type="entry name" value="alpha/beta-Hydrolases"/>
    <property type="match status" value="1"/>
</dbReference>
<evidence type="ECO:0000259" key="2">
    <source>
        <dbReference type="Pfam" id="PF12146"/>
    </source>
</evidence>
<dbReference type="InterPro" id="IPR051044">
    <property type="entry name" value="MAG_DAG_Lipase"/>
</dbReference>
<comment type="caution">
    <text evidence="3">The sequence shown here is derived from an EMBL/GenBank/DDBJ whole genome shotgun (WGS) entry which is preliminary data.</text>
</comment>
<dbReference type="Pfam" id="PF12146">
    <property type="entry name" value="Hydrolase_4"/>
    <property type="match status" value="1"/>
</dbReference>
<gene>
    <name evidence="3" type="ORF">NCTC10327_01779</name>
</gene>
<proteinExistence type="predicted"/>
<dbReference type="Gene3D" id="3.40.50.1820">
    <property type="entry name" value="alpha/beta hydrolase"/>
    <property type="match status" value="1"/>
</dbReference>
<dbReference type="AlphaFoldDB" id="A0A7Z8YBB4"/>
<feature type="domain" description="Serine aminopeptidase S33" evidence="2">
    <location>
        <begin position="92"/>
        <end position="335"/>
    </location>
</feature>
<feature type="region of interest" description="Disordered" evidence="1">
    <location>
        <begin position="61"/>
        <end position="86"/>
    </location>
</feature>
<feature type="compositionally biased region" description="Low complexity" evidence="1">
    <location>
        <begin position="72"/>
        <end position="83"/>
    </location>
</feature>
<protein>
    <submittedName>
        <fullName evidence="3">Alpha/beta hydrolase family</fullName>
    </submittedName>
</protein>
<sequence length="409" mass="44493">MPPPETRALQCGRAQKIIIVACDNKTMTSRTWYPDPLGADYEQTSLPLGSDTEGPVHATLVRKTPPRPPAPGLAAQAATAAPAQGGEPNTAPRFAFLAVHGWNDSFIHTELARTITALQGAFYAIDLRKYGRSLDRSRQTPGYIENFSTYFADLDAAWEAIAADLRETYGIETRADSAGSLAANSAAPFPLFLYGHSTGGLTASLYADARPGLLAGVVLNSPWLELQLTPELQALARPAVTALASHWPRQALDLFASDFYARTVTAWKAPGLPSIPGAPPHTDDPFWTTGWIPDFDTRVSDPFPVRPGWLRAVLRGQDRVAAGLNIDAPILMLTSARSYFSRSWSEEMRSADIVLNVEQMWARAAKLGRAVSIVKFPGAIHDVVFSRRSVRTEVFHTLGRFITGVLGEQ</sequence>
<accession>A0A7Z8YBB4</accession>